<dbReference type="GO" id="GO:0045892">
    <property type="term" value="P:negative regulation of DNA-templated transcription"/>
    <property type="evidence" value="ECO:0007669"/>
    <property type="project" value="TreeGrafter"/>
</dbReference>
<dbReference type="GO" id="GO:0003700">
    <property type="term" value="F:DNA-binding transcription factor activity"/>
    <property type="evidence" value="ECO:0007669"/>
    <property type="project" value="InterPro"/>
</dbReference>
<evidence type="ECO:0000256" key="1">
    <source>
        <dbReference type="ARBA" id="ARBA00007957"/>
    </source>
</evidence>
<comment type="cofactor">
    <cofactor evidence="7">
        <name>Zn(2+)</name>
        <dbReference type="ChEBI" id="CHEBI:29105"/>
    </cofactor>
    <text evidence="7">Binds 1 zinc ion per subunit.</text>
</comment>
<reference evidence="9" key="1">
    <citation type="journal article" date="2021" name="PeerJ">
        <title>Extensive microbial diversity within the chicken gut microbiome revealed by metagenomics and culture.</title>
        <authorList>
            <person name="Gilroy R."/>
            <person name="Ravi A."/>
            <person name="Getino M."/>
            <person name="Pursley I."/>
            <person name="Horton D.L."/>
            <person name="Alikhan N.F."/>
            <person name="Baker D."/>
            <person name="Gharbi K."/>
            <person name="Hall N."/>
            <person name="Watson M."/>
            <person name="Adriaenssens E.M."/>
            <person name="Foster-Nyarko E."/>
            <person name="Jarju S."/>
            <person name="Secka A."/>
            <person name="Antonio M."/>
            <person name="Oren A."/>
            <person name="Chaudhuri R.R."/>
            <person name="La Ragione R."/>
            <person name="Hildebrand F."/>
            <person name="Pallen M.J."/>
        </authorList>
    </citation>
    <scope>NUCLEOTIDE SEQUENCE</scope>
    <source>
        <strain evidence="9">5933</strain>
    </source>
</reference>
<keyword evidence="5" id="KW-0238">DNA-binding</keyword>
<feature type="binding site" evidence="7">
    <location>
        <position position="124"/>
    </location>
    <ligand>
        <name>Zn(2+)</name>
        <dbReference type="ChEBI" id="CHEBI:29105"/>
    </ligand>
</feature>
<evidence type="ECO:0000256" key="6">
    <source>
        <dbReference type="ARBA" id="ARBA00023163"/>
    </source>
</evidence>
<dbReference type="InterPro" id="IPR043135">
    <property type="entry name" value="Fur_C"/>
</dbReference>
<dbReference type="GO" id="GO:1900376">
    <property type="term" value="P:regulation of secondary metabolite biosynthetic process"/>
    <property type="evidence" value="ECO:0007669"/>
    <property type="project" value="TreeGrafter"/>
</dbReference>
<keyword evidence="7" id="KW-0479">Metal-binding</keyword>
<keyword evidence="3 7" id="KW-0862">Zinc</keyword>
<name>A0A9D2TL95_9FIRM</name>
<dbReference type="InterPro" id="IPR036390">
    <property type="entry name" value="WH_DNA-bd_sf"/>
</dbReference>
<dbReference type="Proteomes" id="UP000823918">
    <property type="component" value="Unassembled WGS sequence"/>
</dbReference>
<comment type="caution">
    <text evidence="9">The sequence shown here is derived from an EMBL/GenBank/DDBJ whole genome shotgun (WGS) entry which is preliminary data.</text>
</comment>
<dbReference type="PANTHER" id="PTHR33202:SF7">
    <property type="entry name" value="FERRIC UPTAKE REGULATION PROTEIN"/>
    <property type="match status" value="1"/>
</dbReference>
<dbReference type="InterPro" id="IPR002481">
    <property type="entry name" value="FUR"/>
</dbReference>
<keyword evidence="8" id="KW-0408">Iron</keyword>
<keyword evidence="4" id="KW-0805">Transcription regulation</keyword>
<dbReference type="Gene3D" id="3.30.1490.190">
    <property type="match status" value="1"/>
</dbReference>
<dbReference type="Pfam" id="PF01475">
    <property type="entry name" value="FUR"/>
    <property type="match status" value="1"/>
</dbReference>
<evidence type="ECO:0000256" key="5">
    <source>
        <dbReference type="ARBA" id="ARBA00023125"/>
    </source>
</evidence>
<sequence>MKQRRDSKQRQMILDLVHQHSDHPSADQIYLEARSINDKISRGTVYRNLDVLVQDHQISMVKMHGINRYDWKLQPHYHFACSVCGAVMDFPMAYCKQLDEAASKEPGFHIQRHRILFEGICPQCQKNN</sequence>
<evidence type="ECO:0000256" key="7">
    <source>
        <dbReference type="PIRSR" id="PIRSR602481-1"/>
    </source>
</evidence>
<evidence type="ECO:0000256" key="4">
    <source>
        <dbReference type="ARBA" id="ARBA00023015"/>
    </source>
</evidence>
<dbReference type="CDD" id="cd07153">
    <property type="entry name" value="Fur_like"/>
    <property type="match status" value="1"/>
</dbReference>
<evidence type="ECO:0000256" key="2">
    <source>
        <dbReference type="ARBA" id="ARBA00022491"/>
    </source>
</evidence>
<dbReference type="Gene3D" id="1.10.10.10">
    <property type="entry name" value="Winged helix-like DNA-binding domain superfamily/Winged helix DNA-binding domain"/>
    <property type="match status" value="1"/>
</dbReference>
<dbReference type="PANTHER" id="PTHR33202">
    <property type="entry name" value="ZINC UPTAKE REGULATION PROTEIN"/>
    <property type="match status" value="1"/>
</dbReference>
<evidence type="ECO:0000256" key="8">
    <source>
        <dbReference type="PIRSR" id="PIRSR602481-2"/>
    </source>
</evidence>
<accession>A0A9D2TL95</accession>
<dbReference type="GO" id="GO:0008270">
    <property type="term" value="F:zinc ion binding"/>
    <property type="evidence" value="ECO:0007669"/>
    <property type="project" value="TreeGrafter"/>
</dbReference>
<evidence type="ECO:0000313" key="10">
    <source>
        <dbReference type="Proteomes" id="UP000823918"/>
    </source>
</evidence>
<dbReference type="EMBL" id="DWWA01000054">
    <property type="protein sequence ID" value="HJC73256.1"/>
    <property type="molecule type" value="Genomic_DNA"/>
</dbReference>
<feature type="binding site" evidence="7">
    <location>
        <position position="81"/>
    </location>
    <ligand>
        <name>Zn(2+)</name>
        <dbReference type="ChEBI" id="CHEBI:29105"/>
    </ligand>
</feature>
<dbReference type="InterPro" id="IPR036388">
    <property type="entry name" value="WH-like_DNA-bd_sf"/>
</dbReference>
<dbReference type="GO" id="GO:0000976">
    <property type="term" value="F:transcription cis-regulatory region binding"/>
    <property type="evidence" value="ECO:0007669"/>
    <property type="project" value="TreeGrafter"/>
</dbReference>
<protein>
    <submittedName>
        <fullName evidence="9">Transcriptional repressor</fullName>
    </submittedName>
</protein>
<keyword evidence="6" id="KW-0804">Transcription</keyword>
<keyword evidence="2" id="KW-0678">Repressor</keyword>
<evidence type="ECO:0000313" key="9">
    <source>
        <dbReference type="EMBL" id="HJC73256.1"/>
    </source>
</evidence>
<reference evidence="9" key="2">
    <citation type="submission" date="2021-04" db="EMBL/GenBank/DDBJ databases">
        <authorList>
            <person name="Gilroy R."/>
        </authorList>
    </citation>
    <scope>NUCLEOTIDE SEQUENCE</scope>
    <source>
        <strain evidence="9">5933</strain>
    </source>
</reference>
<comment type="cofactor">
    <cofactor evidence="8">
        <name>Mn(2+)</name>
        <dbReference type="ChEBI" id="CHEBI:29035"/>
    </cofactor>
    <cofactor evidence="8">
        <name>Fe(2+)</name>
        <dbReference type="ChEBI" id="CHEBI:29033"/>
    </cofactor>
    <text evidence="8">Binds 1 Mn(2+) or Fe(2+) ion per subunit.</text>
</comment>
<dbReference type="SUPFAM" id="SSF46785">
    <property type="entry name" value="Winged helix' DNA-binding domain"/>
    <property type="match status" value="1"/>
</dbReference>
<feature type="binding site" evidence="8">
    <location>
        <position position="113"/>
    </location>
    <ligand>
        <name>Fe cation</name>
        <dbReference type="ChEBI" id="CHEBI:24875"/>
    </ligand>
</feature>
<organism evidence="9 10">
    <name type="scientific">Candidatus Ruthenibacterium merdavium</name>
    <dbReference type="NCBI Taxonomy" id="2838752"/>
    <lineage>
        <taxon>Bacteria</taxon>
        <taxon>Bacillati</taxon>
        <taxon>Bacillota</taxon>
        <taxon>Clostridia</taxon>
        <taxon>Eubacteriales</taxon>
        <taxon>Oscillospiraceae</taxon>
        <taxon>Ruthenibacterium</taxon>
    </lineage>
</organism>
<gene>
    <name evidence="9" type="ORF">H9698_10770</name>
</gene>
<feature type="binding site" evidence="7">
    <location>
        <position position="121"/>
    </location>
    <ligand>
        <name>Zn(2+)</name>
        <dbReference type="ChEBI" id="CHEBI:29105"/>
    </ligand>
</feature>
<dbReference type="AlphaFoldDB" id="A0A9D2TL95"/>
<feature type="binding site" evidence="7">
    <location>
        <position position="84"/>
    </location>
    <ligand>
        <name>Zn(2+)</name>
        <dbReference type="ChEBI" id="CHEBI:29105"/>
    </ligand>
</feature>
<evidence type="ECO:0000256" key="3">
    <source>
        <dbReference type="ARBA" id="ARBA00022833"/>
    </source>
</evidence>
<comment type="similarity">
    <text evidence="1">Belongs to the Fur family.</text>
</comment>
<proteinExistence type="inferred from homology"/>